<sequence length="114" mass="12564">MPAHAGEPISHHIGTGPGSMGWHFVIRRLICDRPCIERQFARDASRFSSSYANSLVSSASCLVFSTQSSIAEGATLTQCWCGVSTYLINIGEYRRLWFSLVKLTSRFEATGGLF</sequence>
<comment type="caution">
    <text evidence="1">The sequence shown here is derived from an EMBL/GenBank/DDBJ whole genome shotgun (WGS) entry which is preliminary data.</text>
</comment>
<name>A0A4Y2L2M1_ARAVE</name>
<gene>
    <name evidence="1" type="ORF">AVEN_267231_1</name>
</gene>
<dbReference type="EMBL" id="BGPR01005298">
    <property type="protein sequence ID" value="GBN08855.1"/>
    <property type="molecule type" value="Genomic_DNA"/>
</dbReference>
<dbReference type="AlphaFoldDB" id="A0A4Y2L2M1"/>
<proteinExistence type="predicted"/>
<reference evidence="1 2" key="1">
    <citation type="journal article" date="2019" name="Sci. Rep.">
        <title>Orb-weaving spider Araneus ventricosus genome elucidates the spidroin gene catalogue.</title>
        <authorList>
            <person name="Kono N."/>
            <person name="Nakamura H."/>
            <person name="Ohtoshi R."/>
            <person name="Moran D.A.P."/>
            <person name="Shinohara A."/>
            <person name="Yoshida Y."/>
            <person name="Fujiwara M."/>
            <person name="Mori M."/>
            <person name="Tomita M."/>
            <person name="Arakawa K."/>
        </authorList>
    </citation>
    <scope>NUCLEOTIDE SEQUENCE [LARGE SCALE GENOMIC DNA]</scope>
</reference>
<dbReference type="Proteomes" id="UP000499080">
    <property type="component" value="Unassembled WGS sequence"/>
</dbReference>
<evidence type="ECO:0000313" key="2">
    <source>
        <dbReference type="Proteomes" id="UP000499080"/>
    </source>
</evidence>
<evidence type="ECO:0000313" key="1">
    <source>
        <dbReference type="EMBL" id="GBN08855.1"/>
    </source>
</evidence>
<accession>A0A4Y2L2M1</accession>
<keyword evidence="2" id="KW-1185">Reference proteome</keyword>
<organism evidence="1 2">
    <name type="scientific">Araneus ventricosus</name>
    <name type="common">Orbweaver spider</name>
    <name type="synonym">Epeira ventricosa</name>
    <dbReference type="NCBI Taxonomy" id="182803"/>
    <lineage>
        <taxon>Eukaryota</taxon>
        <taxon>Metazoa</taxon>
        <taxon>Ecdysozoa</taxon>
        <taxon>Arthropoda</taxon>
        <taxon>Chelicerata</taxon>
        <taxon>Arachnida</taxon>
        <taxon>Araneae</taxon>
        <taxon>Araneomorphae</taxon>
        <taxon>Entelegynae</taxon>
        <taxon>Araneoidea</taxon>
        <taxon>Araneidae</taxon>
        <taxon>Araneus</taxon>
    </lineage>
</organism>
<protein>
    <submittedName>
        <fullName evidence="1">Uncharacterized protein</fullName>
    </submittedName>
</protein>